<keyword evidence="1" id="KW-0472">Membrane</keyword>
<sequence>MELVYSLPVIGKPSFKFAEWVSSVPRIWKERVAIYALYIALMAAMPRLLNFMMDLGLIR</sequence>
<dbReference type="AlphaFoldDB" id="A0A7H9BKW9"/>
<keyword evidence="1" id="KW-1133">Transmembrane helix</keyword>
<proteinExistence type="predicted"/>
<evidence type="ECO:0000313" key="3">
    <source>
        <dbReference type="Proteomes" id="UP000509597"/>
    </source>
</evidence>
<keyword evidence="1" id="KW-0812">Transmembrane</keyword>
<evidence type="ECO:0000313" key="2">
    <source>
        <dbReference type="EMBL" id="QLG89320.1"/>
    </source>
</evidence>
<dbReference type="Proteomes" id="UP000509597">
    <property type="component" value="Chromosome"/>
</dbReference>
<keyword evidence="3" id="KW-1185">Reference proteome</keyword>
<dbReference type="EMBL" id="CP058627">
    <property type="protein sequence ID" value="QLG89320.1"/>
    <property type="molecule type" value="Genomic_DNA"/>
</dbReference>
<gene>
    <name evidence="2" type="ORF">HQ393_14295</name>
</gene>
<dbReference type="KEGG" id="chiz:HQ393_14295"/>
<feature type="transmembrane region" description="Helical" evidence="1">
    <location>
        <begin position="32"/>
        <end position="49"/>
    </location>
</feature>
<reference evidence="2 3" key="1">
    <citation type="submission" date="2020-07" db="EMBL/GenBank/DDBJ databases">
        <title>Complete genome sequence of Chitinibacter sp. 2T18.</title>
        <authorList>
            <person name="Bae J.-W."/>
            <person name="Choi J.-W."/>
        </authorList>
    </citation>
    <scope>NUCLEOTIDE SEQUENCE [LARGE SCALE GENOMIC DNA]</scope>
    <source>
        <strain evidence="2 3">2T18</strain>
    </source>
</reference>
<evidence type="ECO:0000256" key="1">
    <source>
        <dbReference type="SAM" id="Phobius"/>
    </source>
</evidence>
<protein>
    <submittedName>
        <fullName evidence="2">Uncharacterized protein</fullName>
    </submittedName>
</protein>
<organism evidence="2 3">
    <name type="scientific">Chitinibacter bivalviorum</name>
    <dbReference type="NCBI Taxonomy" id="2739434"/>
    <lineage>
        <taxon>Bacteria</taxon>
        <taxon>Pseudomonadati</taxon>
        <taxon>Pseudomonadota</taxon>
        <taxon>Betaproteobacteria</taxon>
        <taxon>Neisseriales</taxon>
        <taxon>Chitinibacteraceae</taxon>
        <taxon>Chitinibacter</taxon>
    </lineage>
</organism>
<name>A0A7H9BKW9_9NEIS</name>
<dbReference type="RefSeq" id="WP_179355848.1">
    <property type="nucleotide sequence ID" value="NZ_CP058627.1"/>
</dbReference>
<accession>A0A7H9BKW9</accession>